<dbReference type="PIRSF" id="PIRSF006648">
    <property type="entry name" value="DrrB"/>
    <property type="match status" value="1"/>
</dbReference>
<comment type="caution">
    <text evidence="9">Lacks conserved residue(s) required for the propagation of feature annotation.</text>
</comment>
<dbReference type="PANTHER" id="PTHR30413:SF8">
    <property type="entry name" value="TRANSPORT PERMEASE PROTEIN"/>
    <property type="match status" value="1"/>
</dbReference>
<protein>
    <recommendedName>
        <fullName evidence="9">Transport permease protein</fullName>
    </recommendedName>
</protein>
<evidence type="ECO:0000259" key="10">
    <source>
        <dbReference type="PROSITE" id="PS51012"/>
    </source>
</evidence>
<feature type="transmembrane region" description="Helical" evidence="9">
    <location>
        <begin position="129"/>
        <end position="155"/>
    </location>
</feature>
<evidence type="ECO:0000313" key="11">
    <source>
        <dbReference type="EMBL" id="UXX81114.1"/>
    </source>
</evidence>
<dbReference type="InterPro" id="IPR000412">
    <property type="entry name" value="ABC_2_transport"/>
</dbReference>
<dbReference type="Proteomes" id="UP001062165">
    <property type="component" value="Chromosome"/>
</dbReference>
<name>A0ABY6D5E3_9BACT</name>
<dbReference type="PANTHER" id="PTHR30413">
    <property type="entry name" value="INNER MEMBRANE TRANSPORT PERMEASE"/>
    <property type="match status" value="1"/>
</dbReference>
<evidence type="ECO:0000256" key="9">
    <source>
        <dbReference type="RuleBase" id="RU361157"/>
    </source>
</evidence>
<dbReference type="RefSeq" id="WP_263052843.1">
    <property type="nucleotide sequence ID" value="NZ_CP106735.1"/>
</dbReference>
<dbReference type="PRINTS" id="PR00164">
    <property type="entry name" value="ABC2TRNSPORT"/>
</dbReference>
<reference evidence="11" key="1">
    <citation type="submission" date="2022-10" db="EMBL/GenBank/DDBJ databases">
        <title>Comparative genomics and taxonomic characterization of three novel marine species of genus Reichenbachiella exhibiting antioxidant and polysaccharide degradation activities.</title>
        <authorList>
            <person name="Muhammad N."/>
            <person name="Lee Y.-J."/>
            <person name="Ko J."/>
            <person name="Kim S.-G."/>
        </authorList>
    </citation>
    <scope>NUCLEOTIDE SEQUENCE</scope>
    <source>
        <strain evidence="11">Wsw4-B4</strain>
    </source>
</reference>
<organism evidence="11 12">
    <name type="scientific">Reichenbachiella carrageenanivorans</name>
    <dbReference type="NCBI Taxonomy" id="2979869"/>
    <lineage>
        <taxon>Bacteria</taxon>
        <taxon>Pseudomonadati</taxon>
        <taxon>Bacteroidota</taxon>
        <taxon>Cytophagia</taxon>
        <taxon>Cytophagales</taxon>
        <taxon>Reichenbachiellaceae</taxon>
        <taxon>Reichenbachiella</taxon>
    </lineage>
</organism>
<evidence type="ECO:0000256" key="7">
    <source>
        <dbReference type="ARBA" id="ARBA00022989"/>
    </source>
</evidence>
<proteinExistence type="inferred from homology"/>
<comment type="subcellular location">
    <subcellularLocation>
        <location evidence="1">Cell inner membrane</location>
        <topology evidence="1">Multi-pass membrane protein</topology>
    </subcellularLocation>
    <subcellularLocation>
        <location evidence="9">Cell membrane</location>
        <topology evidence="9">Multi-pass membrane protein</topology>
    </subcellularLocation>
</comment>
<keyword evidence="6 9" id="KW-0812">Transmembrane</keyword>
<feature type="transmembrane region" description="Helical" evidence="9">
    <location>
        <begin position="255"/>
        <end position="274"/>
    </location>
</feature>
<dbReference type="EMBL" id="CP106735">
    <property type="protein sequence ID" value="UXX81114.1"/>
    <property type="molecule type" value="Genomic_DNA"/>
</dbReference>
<feature type="transmembrane region" description="Helical" evidence="9">
    <location>
        <begin position="167"/>
        <end position="190"/>
    </location>
</feature>
<keyword evidence="5" id="KW-0997">Cell inner membrane</keyword>
<evidence type="ECO:0000256" key="2">
    <source>
        <dbReference type="ARBA" id="ARBA00007783"/>
    </source>
</evidence>
<feature type="transmembrane region" description="Helical" evidence="9">
    <location>
        <begin position="197"/>
        <end position="216"/>
    </location>
</feature>
<evidence type="ECO:0000256" key="6">
    <source>
        <dbReference type="ARBA" id="ARBA00022692"/>
    </source>
</evidence>
<evidence type="ECO:0000256" key="5">
    <source>
        <dbReference type="ARBA" id="ARBA00022519"/>
    </source>
</evidence>
<keyword evidence="3 9" id="KW-0813">Transport</keyword>
<keyword evidence="4 9" id="KW-1003">Cell membrane</keyword>
<dbReference type="InterPro" id="IPR013525">
    <property type="entry name" value="ABC2_TM"/>
</dbReference>
<keyword evidence="12" id="KW-1185">Reference proteome</keyword>
<accession>A0ABY6D5E3</accession>
<dbReference type="Pfam" id="PF01061">
    <property type="entry name" value="ABC2_membrane"/>
    <property type="match status" value="1"/>
</dbReference>
<evidence type="ECO:0000313" key="12">
    <source>
        <dbReference type="Proteomes" id="UP001062165"/>
    </source>
</evidence>
<keyword evidence="7 9" id="KW-1133">Transmembrane helix</keyword>
<keyword evidence="8 9" id="KW-0472">Membrane</keyword>
<dbReference type="PROSITE" id="PS51012">
    <property type="entry name" value="ABC_TM2"/>
    <property type="match status" value="1"/>
</dbReference>
<gene>
    <name evidence="11" type="ORF">N7E81_08370</name>
</gene>
<evidence type="ECO:0000256" key="1">
    <source>
        <dbReference type="ARBA" id="ARBA00004429"/>
    </source>
</evidence>
<comment type="similarity">
    <text evidence="2 9">Belongs to the ABC-2 integral membrane protein family.</text>
</comment>
<feature type="domain" description="ABC transmembrane type-2" evidence="10">
    <location>
        <begin position="52"/>
        <end position="277"/>
    </location>
</feature>
<evidence type="ECO:0000256" key="4">
    <source>
        <dbReference type="ARBA" id="ARBA00022475"/>
    </source>
</evidence>
<feature type="transmembrane region" description="Helical" evidence="9">
    <location>
        <begin position="55"/>
        <end position="76"/>
    </location>
</feature>
<sequence>MSKGTEDSNWDTIILPERGLLDIHFREIWKYRDLLRMFVKRDFVTYYKQTILGPLWFFIQPIFTTLTYMLVFGNVAKISTDGMPQILFYMSGVTAWNYFSECFNKTSTVFKDNQAIFGKVHFPRLITPLSIVISNLVKFAIQLLLFISILAYYLWTGSTVQPNMALLLTPVLILLMAALGLGAGMIITSLTTKYRDLVFLLQFGIQLLMYATPVIYPLSTIPDKYQWIIMANPMSGIIETFRYAFLGSGQLNWQLLGYDAFITVVILIAGILVYNKTERSFMDTV</sequence>
<evidence type="ECO:0000256" key="8">
    <source>
        <dbReference type="ARBA" id="ARBA00023136"/>
    </source>
</evidence>
<dbReference type="InterPro" id="IPR047817">
    <property type="entry name" value="ABC2_TM_bact-type"/>
</dbReference>
<evidence type="ECO:0000256" key="3">
    <source>
        <dbReference type="ARBA" id="ARBA00022448"/>
    </source>
</evidence>